<dbReference type="Gene3D" id="3.90.550.10">
    <property type="entry name" value="Spore Coat Polysaccharide Biosynthesis Protein SpsA, Chain A"/>
    <property type="match status" value="1"/>
</dbReference>
<dbReference type="PANTHER" id="PTHR22916:SF51">
    <property type="entry name" value="GLYCOSYLTRANSFERASE EPSH-RELATED"/>
    <property type="match status" value="1"/>
</dbReference>
<accession>A0A3L9MIY3</accession>
<keyword evidence="1" id="KW-0328">Glycosyltransferase</keyword>
<keyword evidence="2" id="KW-0808">Transferase</keyword>
<feature type="domain" description="Glycosyltransferase 2-like" evidence="3">
    <location>
        <begin position="8"/>
        <end position="171"/>
    </location>
</feature>
<organism evidence="4 5">
    <name type="scientific">Faecalibacter macacae</name>
    <dbReference type="NCBI Taxonomy" id="1859289"/>
    <lineage>
        <taxon>Bacteria</taxon>
        <taxon>Pseudomonadati</taxon>
        <taxon>Bacteroidota</taxon>
        <taxon>Flavobacteriia</taxon>
        <taxon>Flavobacteriales</taxon>
        <taxon>Weeksellaceae</taxon>
        <taxon>Faecalibacter</taxon>
    </lineage>
</organism>
<dbReference type="PANTHER" id="PTHR22916">
    <property type="entry name" value="GLYCOSYLTRANSFERASE"/>
    <property type="match status" value="1"/>
</dbReference>
<evidence type="ECO:0000313" key="5">
    <source>
        <dbReference type="Proteomes" id="UP000275348"/>
    </source>
</evidence>
<reference evidence="4 5" key="1">
    <citation type="submission" date="2018-10" db="EMBL/GenBank/DDBJ databases">
        <authorList>
            <person name="Chen X."/>
        </authorList>
    </citation>
    <scope>NUCLEOTIDE SEQUENCE [LARGE SCALE GENOMIC DNA]</scope>
    <source>
        <strain evidence="4 5">YIM 102668</strain>
    </source>
</reference>
<dbReference type="CDD" id="cd00761">
    <property type="entry name" value="Glyco_tranf_GTA_type"/>
    <property type="match status" value="1"/>
</dbReference>
<dbReference type="InterPro" id="IPR029044">
    <property type="entry name" value="Nucleotide-diphossugar_trans"/>
</dbReference>
<comment type="caution">
    <text evidence="4">The sequence shown here is derived from an EMBL/GenBank/DDBJ whole genome shotgun (WGS) entry which is preliminary data.</text>
</comment>
<evidence type="ECO:0000256" key="2">
    <source>
        <dbReference type="ARBA" id="ARBA00022679"/>
    </source>
</evidence>
<protein>
    <submittedName>
        <fullName evidence="4">Glycosyltransferase</fullName>
    </submittedName>
</protein>
<dbReference type="GO" id="GO:0016758">
    <property type="term" value="F:hexosyltransferase activity"/>
    <property type="evidence" value="ECO:0007669"/>
    <property type="project" value="UniProtKB-ARBA"/>
</dbReference>
<keyword evidence="5" id="KW-1185">Reference proteome</keyword>
<dbReference type="EMBL" id="RDOJ01000001">
    <property type="protein sequence ID" value="RLZ12732.1"/>
    <property type="molecule type" value="Genomic_DNA"/>
</dbReference>
<dbReference type="SUPFAM" id="SSF53448">
    <property type="entry name" value="Nucleotide-diphospho-sugar transferases"/>
    <property type="match status" value="1"/>
</dbReference>
<dbReference type="AlphaFoldDB" id="A0A3L9MIY3"/>
<evidence type="ECO:0000259" key="3">
    <source>
        <dbReference type="Pfam" id="PF00535"/>
    </source>
</evidence>
<dbReference type="InterPro" id="IPR001173">
    <property type="entry name" value="Glyco_trans_2-like"/>
</dbReference>
<proteinExistence type="predicted"/>
<dbReference type="Proteomes" id="UP000275348">
    <property type="component" value="Unassembled WGS sequence"/>
</dbReference>
<dbReference type="OrthoDB" id="396512at2"/>
<evidence type="ECO:0000313" key="4">
    <source>
        <dbReference type="EMBL" id="RLZ12732.1"/>
    </source>
</evidence>
<gene>
    <name evidence="4" type="ORF">EAH69_00840</name>
</gene>
<dbReference type="Pfam" id="PF00535">
    <property type="entry name" value="Glycos_transf_2"/>
    <property type="match status" value="1"/>
</dbReference>
<sequence length="329" mass="38528">MINQPKISIIVPVYNTEKYLAKCLDSILNQTLQDIEIIVVNDGSKDQSQSVIDRYAIKDHRIFSIYKENGGLSDARNVGLDNSTGEFIAFIDSDDYIESEMLEKMYELTKRHNSEIVLCDLVKVDENGKEFRDLPQSPQLPEKIVLKNDLTIFGEMSCFACNKIFKKSLFNNHRFKKGIHFEDIELIPKLILDSKIISKINEPFYKYFERQDSITKTHTNKGLDMFVAVEAVSNYFKKSEYSNQLNELKRFQIIQGYYSFLAYVAYVKDKKLKSEMINKLNEFTILNSIKKSDIINYRRFNVNYLVSLPLRKKIYYFISILDLNLLKRL</sequence>
<dbReference type="RefSeq" id="WP_121933311.1">
    <property type="nucleotide sequence ID" value="NZ_RDOJ01000001.1"/>
</dbReference>
<name>A0A3L9MIY3_9FLAO</name>
<evidence type="ECO:0000256" key="1">
    <source>
        <dbReference type="ARBA" id="ARBA00022676"/>
    </source>
</evidence>